<dbReference type="PROSITE" id="PS51910">
    <property type="entry name" value="GH18_2"/>
    <property type="match status" value="1"/>
</dbReference>
<dbReference type="InterPro" id="IPR011583">
    <property type="entry name" value="Chitinase_II/V-like_cat"/>
</dbReference>
<dbReference type="Gene3D" id="3.10.50.10">
    <property type="match status" value="1"/>
</dbReference>
<comment type="caution">
    <text evidence="10">Lacks conserved residue(s) required for the propagation of feature annotation.</text>
</comment>
<comment type="catalytic activity">
    <reaction evidence="1">
        <text>Random endo-hydrolysis of N-acetyl-beta-D-glucosaminide (1-&gt;4)-beta-linkages in chitin and chitodextrins.</text>
        <dbReference type="EC" id="3.2.1.14"/>
    </reaction>
</comment>
<dbReference type="SMART" id="SM00636">
    <property type="entry name" value="Glyco_18"/>
    <property type="match status" value="1"/>
</dbReference>
<keyword evidence="12" id="KW-1133">Transmembrane helix</keyword>
<dbReference type="Pfam" id="PF00704">
    <property type="entry name" value="Glyco_hydro_18"/>
    <property type="match status" value="1"/>
</dbReference>
<sequence>MFRLIAGQCNNSESWPAYSAVPQLPRNSSSALEPLYKPYSNKTPVFKNDALIQKLSGNPGAKFDLEFGSLSLDKRQSGGLPTGTCAPGVPCTNGACCSNTGVCSYAPTSCGVDVCISNCDAKAPCGEYADPNNATCPLNVCCSQYGFCGSTDDFCGTGCQEGYGGCGPAPTPSCSSGGNSILARRIGYYESWATTRPCDVVAPEDLELTGMTHINFAFSFFDPATFQITPMDANAGSLYARFTALKAKQPGLQTWLSVGGWSFNDATNTPNTQTAFSTMVGSAANRQAFINSLLNFMQTYGFDGVDIDWEYPAADDRGGVAVDFANFPTFLAELRTSFGNALGISTTLPSSYWYLQHFDLLDMEPSVDWFNFMSYDIHGVWDSSDKFTGPYIRPHTNLTEIEDGLSLLWRAGVDPAKVVLGLGWYGRSFTLADPTCTVPNGVCQFTTGGVAGACTQNAGTLSNAEIKRLLATGTGVESYDATAAVRWLTWNTNQWVSFDDGVTMQQKLAEANSLCLGGIMIWSLDQDNAAGDSMNDLLGIGIANGADAAAAESYIEQLANATLQQAIASSCYWSLCGDSCTTGYFDVTEAHGQVAGIQENSICASNEVQTLCCAPGTTMGTCQWEGFRGVGFPCSPACSDPSAVIVARNSNSYQTNEGGQTADLTCTGGYQAYCCVGFVPSSITNSGNLVLYGQNTPSLSKRDDADTDISSLSLSIQERGLSIQKRGIPLLLGGLGALCLELAIPLGILAPFTFGLSAGLEGAICAAAAIATAAIGFAIIGSIIGWIFGSPPSQPNTGVPTTVNGRTAYGQWPILYFGGAPTTPTCDCSVTYTCIYGLGWDEVCDNQRWAIDKMLNGQTVFHPLMSGRAVDRAYSSWASFQRNAAYRTLVQGKRSPPEARCELDEFPMGNMQESGNQAPQACRLVNRVANRAQGNDYGAWKSAQWWPCARYRTSTCSISDGGPPATWKFGPLIGNRGPGVGQHFLNAYGYDSQTANSLCFASFTYTEAPGTVTNTMVVDHGFRVLDDDPMYGNAYGWPRQSYRSDPAPIASVGIRPYDLQPGIFQKRGFPMAEPEVCHADFNSQDGDAQHVDANLDYDGLLFVDMDGNLVDGRICDVIYEDQLADSQVRIVIDEDGNMVDMYMGDAGLWYSKEPRESPVTVAAEHAVTITVTTRAARPASGELSPSFPVSTMVTPTKSGTVVTPAPF</sequence>
<evidence type="ECO:0000313" key="16">
    <source>
        <dbReference type="Proteomes" id="UP000054321"/>
    </source>
</evidence>
<dbReference type="PANTHER" id="PTHR11177">
    <property type="entry name" value="CHITINASE"/>
    <property type="match status" value="1"/>
</dbReference>
<keyword evidence="10" id="KW-1015">Disulfide bond</keyword>
<gene>
    <name evidence="15" type="ORF">OIDMADRAFT_42860</name>
</gene>
<organism evidence="15 16">
    <name type="scientific">Oidiodendron maius (strain Zn)</name>
    <dbReference type="NCBI Taxonomy" id="913774"/>
    <lineage>
        <taxon>Eukaryota</taxon>
        <taxon>Fungi</taxon>
        <taxon>Dikarya</taxon>
        <taxon>Ascomycota</taxon>
        <taxon>Pezizomycotina</taxon>
        <taxon>Leotiomycetes</taxon>
        <taxon>Leotiomycetes incertae sedis</taxon>
        <taxon>Myxotrichaceae</taxon>
        <taxon>Oidiodendron</taxon>
    </lineage>
</organism>
<dbReference type="InterPro" id="IPR018371">
    <property type="entry name" value="Chitin-binding_1_CS"/>
</dbReference>
<dbReference type="EMBL" id="KN832878">
    <property type="protein sequence ID" value="KIM99968.1"/>
    <property type="molecule type" value="Genomic_DNA"/>
</dbReference>
<evidence type="ECO:0000256" key="7">
    <source>
        <dbReference type="ARBA" id="ARBA00023277"/>
    </source>
</evidence>
<dbReference type="InterPro" id="IPR001002">
    <property type="entry name" value="Chitin-bd_1"/>
</dbReference>
<dbReference type="InParanoid" id="A0A0C3CLR6"/>
<dbReference type="InterPro" id="IPR036861">
    <property type="entry name" value="Endochitinase-like_sf"/>
</dbReference>
<feature type="transmembrane region" description="Helical" evidence="12">
    <location>
        <begin position="730"/>
        <end position="752"/>
    </location>
</feature>
<feature type="disulfide bond" evidence="10">
    <location>
        <begin position="141"/>
        <end position="155"/>
    </location>
</feature>
<reference evidence="16" key="2">
    <citation type="submission" date="2015-01" db="EMBL/GenBank/DDBJ databases">
        <title>Evolutionary Origins and Diversification of the Mycorrhizal Mutualists.</title>
        <authorList>
            <consortium name="DOE Joint Genome Institute"/>
            <consortium name="Mycorrhizal Genomics Consortium"/>
            <person name="Kohler A."/>
            <person name="Kuo A."/>
            <person name="Nagy L.G."/>
            <person name="Floudas D."/>
            <person name="Copeland A."/>
            <person name="Barry K.W."/>
            <person name="Cichocki N."/>
            <person name="Veneault-Fourrey C."/>
            <person name="LaButti K."/>
            <person name="Lindquist E.A."/>
            <person name="Lipzen A."/>
            <person name="Lundell T."/>
            <person name="Morin E."/>
            <person name="Murat C."/>
            <person name="Riley R."/>
            <person name="Ohm R."/>
            <person name="Sun H."/>
            <person name="Tunlid A."/>
            <person name="Henrissat B."/>
            <person name="Grigoriev I.V."/>
            <person name="Hibbett D.S."/>
            <person name="Martin F."/>
        </authorList>
    </citation>
    <scope>NUCLEOTIDE SEQUENCE [LARGE SCALE GENOMIC DNA]</scope>
    <source>
        <strain evidence="16">Zn</strain>
    </source>
</reference>
<evidence type="ECO:0000256" key="8">
    <source>
        <dbReference type="ARBA" id="ARBA00023295"/>
    </source>
</evidence>
<dbReference type="SUPFAM" id="SSF54556">
    <property type="entry name" value="Chitinase insertion domain"/>
    <property type="match status" value="1"/>
</dbReference>
<evidence type="ECO:0000256" key="1">
    <source>
        <dbReference type="ARBA" id="ARBA00000822"/>
    </source>
</evidence>
<dbReference type="InterPro" id="IPR001579">
    <property type="entry name" value="Glyco_hydro_18_chit_AS"/>
</dbReference>
<evidence type="ECO:0000259" key="14">
    <source>
        <dbReference type="PROSITE" id="PS51910"/>
    </source>
</evidence>
<keyword evidence="12" id="KW-0472">Membrane</keyword>
<feature type="disulfide bond" evidence="10">
    <location>
        <begin position="136"/>
        <end position="148"/>
    </location>
</feature>
<dbReference type="HOGENOM" id="CLU_009688_0_0_1"/>
<keyword evidence="9" id="KW-0624">Polysaccharide degradation</keyword>
<name>A0A0C3CLR6_OIDMZ</name>
<keyword evidence="6" id="KW-0146">Chitin degradation</keyword>
<dbReference type="STRING" id="913774.A0A0C3CLR6"/>
<dbReference type="InterPro" id="IPR017853">
    <property type="entry name" value="GH"/>
</dbReference>
<keyword evidence="8 11" id="KW-0326">Glycosidase</keyword>
<dbReference type="PROSITE" id="PS01095">
    <property type="entry name" value="GH18_1"/>
    <property type="match status" value="1"/>
</dbReference>
<dbReference type="InterPro" id="IPR029070">
    <property type="entry name" value="Chitinase_insertion_sf"/>
</dbReference>
<dbReference type="PROSITE" id="PS50941">
    <property type="entry name" value="CHIT_BIND_I_2"/>
    <property type="match status" value="1"/>
</dbReference>
<protein>
    <recommendedName>
        <fullName evidence="3">chitinase</fullName>
        <ecNumber evidence="3">3.2.1.14</ecNumber>
    </recommendedName>
</protein>
<dbReference type="PANTHER" id="PTHR11177:SF333">
    <property type="entry name" value="CHITINASE"/>
    <property type="match status" value="1"/>
</dbReference>
<dbReference type="AlphaFoldDB" id="A0A0C3CLR6"/>
<keyword evidence="7" id="KW-0119">Carbohydrate metabolism</keyword>
<evidence type="ECO:0000259" key="13">
    <source>
        <dbReference type="PROSITE" id="PS50941"/>
    </source>
</evidence>
<evidence type="ECO:0000256" key="3">
    <source>
        <dbReference type="ARBA" id="ARBA00012729"/>
    </source>
</evidence>
<dbReference type="EC" id="3.2.1.14" evidence="3"/>
<dbReference type="PROSITE" id="PS00026">
    <property type="entry name" value="CHIT_BIND_I_1"/>
    <property type="match status" value="1"/>
</dbReference>
<evidence type="ECO:0000256" key="9">
    <source>
        <dbReference type="ARBA" id="ARBA00023326"/>
    </source>
</evidence>
<dbReference type="GO" id="GO:0000272">
    <property type="term" value="P:polysaccharide catabolic process"/>
    <property type="evidence" value="ECO:0007669"/>
    <property type="project" value="UniProtKB-KW"/>
</dbReference>
<reference evidence="15 16" key="1">
    <citation type="submission" date="2014-04" db="EMBL/GenBank/DDBJ databases">
        <authorList>
            <consortium name="DOE Joint Genome Institute"/>
            <person name="Kuo A."/>
            <person name="Martino E."/>
            <person name="Perotto S."/>
            <person name="Kohler A."/>
            <person name="Nagy L.G."/>
            <person name="Floudas D."/>
            <person name="Copeland A."/>
            <person name="Barry K.W."/>
            <person name="Cichocki N."/>
            <person name="Veneault-Fourrey C."/>
            <person name="LaButti K."/>
            <person name="Lindquist E.A."/>
            <person name="Lipzen A."/>
            <person name="Lundell T."/>
            <person name="Morin E."/>
            <person name="Murat C."/>
            <person name="Sun H."/>
            <person name="Tunlid A."/>
            <person name="Henrissat B."/>
            <person name="Grigoriev I.V."/>
            <person name="Hibbett D.S."/>
            <person name="Martin F."/>
            <person name="Nordberg H.P."/>
            <person name="Cantor M.N."/>
            <person name="Hua S.X."/>
        </authorList>
    </citation>
    <scope>NUCLEOTIDE SEQUENCE [LARGE SCALE GENOMIC DNA]</scope>
    <source>
        <strain evidence="15 16">Zn</strain>
    </source>
</reference>
<evidence type="ECO:0000256" key="4">
    <source>
        <dbReference type="ARBA" id="ARBA00022669"/>
    </source>
</evidence>
<proteinExistence type="inferred from homology"/>
<evidence type="ECO:0000313" key="15">
    <source>
        <dbReference type="EMBL" id="KIM99968.1"/>
    </source>
</evidence>
<dbReference type="SUPFAM" id="SSF57016">
    <property type="entry name" value="Plant lectins/antimicrobial peptides"/>
    <property type="match status" value="1"/>
</dbReference>
<dbReference type="SMART" id="SM00270">
    <property type="entry name" value="ChtBD1"/>
    <property type="match status" value="1"/>
</dbReference>
<keyword evidence="4 10" id="KW-0147">Chitin-binding</keyword>
<keyword evidence="16" id="KW-1185">Reference proteome</keyword>
<dbReference type="InterPro" id="IPR001223">
    <property type="entry name" value="Glyco_hydro18_cat"/>
</dbReference>
<dbReference type="GO" id="GO:0006032">
    <property type="term" value="P:chitin catabolic process"/>
    <property type="evidence" value="ECO:0007669"/>
    <property type="project" value="UniProtKB-KW"/>
</dbReference>
<feature type="transmembrane region" description="Helical" evidence="12">
    <location>
        <begin position="764"/>
        <end position="788"/>
    </location>
</feature>
<accession>A0A0C3CLR6</accession>
<dbReference type="OrthoDB" id="73875at2759"/>
<evidence type="ECO:0000256" key="5">
    <source>
        <dbReference type="ARBA" id="ARBA00022801"/>
    </source>
</evidence>
<dbReference type="CDD" id="cd00035">
    <property type="entry name" value="ChtBD1"/>
    <property type="match status" value="1"/>
</dbReference>
<dbReference type="GO" id="GO:0008061">
    <property type="term" value="F:chitin binding"/>
    <property type="evidence" value="ECO:0007669"/>
    <property type="project" value="UniProtKB-UniRule"/>
</dbReference>
<dbReference type="Proteomes" id="UP000054321">
    <property type="component" value="Unassembled WGS sequence"/>
</dbReference>
<dbReference type="Gene3D" id="3.30.60.10">
    <property type="entry name" value="Endochitinase-like"/>
    <property type="match status" value="1"/>
</dbReference>
<feature type="domain" description="Chitin-binding type-1" evidence="13">
    <location>
        <begin position="122"/>
        <end position="168"/>
    </location>
</feature>
<keyword evidence="12" id="KW-0812">Transmembrane</keyword>
<dbReference type="Pfam" id="PF00187">
    <property type="entry name" value="Chitin_bind_1"/>
    <property type="match status" value="1"/>
</dbReference>
<evidence type="ECO:0000256" key="12">
    <source>
        <dbReference type="SAM" id="Phobius"/>
    </source>
</evidence>
<dbReference type="GO" id="GO:0008843">
    <property type="term" value="F:endochitinase activity"/>
    <property type="evidence" value="ECO:0007669"/>
    <property type="project" value="UniProtKB-EC"/>
</dbReference>
<dbReference type="SUPFAM" id="SSF51445">
    <property type="entry name" value="(Trans)glycosidases"/>
    <property type="match status" value="1"/>
</dbReference>
<evidence type="ECO:0000256" key="11">
    <source>
        <dbReference type="RuleBase" id="RU000489"/>
    </source>
</evidence>
<evidence type="ECO:0000256" key="6">
    <source>
        <dbReference type="ARBA" id="ARBA00023024"/>
    </source>
</evidence>
<dbReference type="InterPro" id="IPR050314">
    <property type="entry name" value="Glycosyl_Hydrlase_18"/>
</dbReference>
<feature type="domain" description="GH18" evidence="14">
    <location>
        <begin position="183"/>
        <end position="541"/>
    </location>
</feature>
<evidence type="ECO:0000256" key="10">
    <source>
        <dbReference type="PROSITE-ProRule" id="PRU00261"/>
    </source>
</evidence>
<evidence type="ECO:0000256" key="2">
    <source>
        <dbReference type="ARBA" id="ARBA00008682"/>
    </source>
</evidence>
<keyword evidence="5 11" id="KW-0378">Hydrolase</keyword>
<comment type="similarity">
    <text evidence="2">Belongs to the glycosyl hydrolase 18 family. Chitinase class V subfamily.</text>
</comment>
<dbReference type="Gene3D" id="3.20.20.80">
    <property type="entry name" value="Glycosidases"/>
    <property type="match status" value="1"/>
</dbReference>